<name>A0A806TQP8_PRIMG</name>
<dbReference type="Proteomes" id="UP000036410">
    <property type="component" value="Chromosome"/>
</dbReference>
<gene>
    <name evidence="2" type="ORF">AS52_00912</name>
</gene>
<protein>
    <submittedName>
        <fullName evidence="2">Uncharacterized protein</fullName>
    </submittedName>
</protein>
<dbReference type="AlphaFoldDB" id="A0A806TQP8"/>
<dbReference type="EMBL" id="CP010586">
    <property type="protein sequence ID" value="AKP75877.1"/>
    <property type="molecule type" value="Genomic_DNA"/>
</dbReference>
<proteinExistence type="predicted"/>
<evidence type="ECO:0000313" key="3">
    <source>
        <dbReference type="Proteomes" id="UP000036410"/>
    </source>
</evidence>
<feature type="region of interest" description="Disordered" evidence="1">
    <location>
        <begin position="15"/>
        <end position="35"/>
    </location>
</feature>
<sequence>MFFIFNEFNCLNIKKDGKSLNNDAKGGSKNGKKPI</sequence>
<reference evidence="2 3" key="1">
    <citation type="submission" date="2015-01" db="EMBL/GenBank/DDBJ databases">
        <title>Genome sequence of bacillus megaterium Q3.</title>
        <authorList>
            <person name="Wang Y."/>
            <person name="Luo K."/>
            <person name="Bai L."/>
            <person name="Luo F."/>
        </authorList>
    </citation>
    <scope>NUCLEOTIDE SEQUENCE [LARGE SCALE GENOMIC DNA]</scope>
    <source>
        <strain evidence="2 3">Q3</strain>
    </source>
</reference>
<accession>A0A806TQP8</accession>
<evidence type="ECO:0000313" key="2">
    <source>
        <dbReference type="EMBL" id="AKP75877.1"/>
    </source>
</evidence>
<evidence type="ECO:0000256" key="1">
    <source>
        <dbReference type="SAM" id="MobiDB-lite"/>
    </source>
</evidence>
<organism evidence="2 3">
    <name type="scientific">Priestia megaterium Q3</name>
    <dbReference type="NCBI Taxonomy" id="1452722"/>
    <lineage>
        <taxon>Bacteria</taxon>
        <taxon>Bacillati</taxon>
        <taxon>Bacillota</taxon>
        <taxon>Bacilli</taxon>
        <taxon>Bacillales</taxon>
        <taxon>Bacillaceae</taxon>
        <taxon>Priestia</taxon>
    </lineage>
</organism>